<keyword evidence="5" id="KW-1185">Reference proteome</keyword>
<dbReference type="PANTHER" id="PTHR37165">
    <property type="entry name" value="PEPTIDASE U56 FAMILY"/>
    <property type="match status" value="1"/>
</dbReference>
<proteinExistence type="inferred from homology"/>
<dbReference type="Proteomes" id="UP001165089">
    <property type="component" value="Unassembled WGS sequence"/>
</dbReference>
<dbReference type="PANTHER" id="PTHR37165:SF1">
    <property type="entry name" value="TYPE 1 ENCAPSULIN SHELL PROTEIN"/>
    <property type="match status" value="1"/>
</dbReference>
<evidence type="ECO:0000313" key="4">
    <source>
        <dbReference type="EMBL" id="GLH71185.1"/>
    </source>
</evidence>
<gene>
    <name evidence="4" type="ORF">GETHPA_27180</name>
</gene>
<evidence type="ECO:0000256" key="1">
    <source>
        <dbReference type="ARBA" id="ARBA00033738"/>
    </source>
</evidence>
<dbReference type="InterPro" id="IPR051429">
    <property type="entry name" value="Encapsulin_nc"/>
</dbReference>
<dbReference type="PIRSF" id="PIRSF019254">
    <property type="entry name" value="CFP29"/>
    <property type="match status" value="1"/>
</dbReference>
<dbReference type="InterPro" id="IPR007544">
    <property type="entry name" value="ENCAP"/>
</dbReference>
<dbReference type="EMBL" id="BSDD01000005">
    <property type="protein sequence ID" value="GLH71185.1"/>
    <property type="molecule type" value="Genomic_DNA"/>
</dbReference>
<dbReference type="Gene3D" id="3.30.2320.10">
    <property type="entry name" value="hypothetical protein PF0899 domain"/>
    <property type="match status" value="1"/>
</dbReference>
<accession>A0ABQ5Q8M8</accession>
<evidence type="ECO:0000256" key="3">
    <source>
        <dbReference type="ARBA" id="ARBA00033787"/>
    </source>
</evidence>
<evidence type="ECO:0000256" key="2">
    <source>
        <dbReference type="ARBA" id="ARBA00033743"/>
    </source>
</evidence>
<dbReference type="Gene3D" id="3.30.2400.30">
    <property type="match status" value="1"/>
</dbReference>
<name>A0ABQ5Q8M8_9BACT</name>
<reference evidence="4 5" key="1">
    <citation type="journal article" date="2023" name="Antonie Van Leeuwenhoek">
        <title>Mesoterricola silvestris gen. nov., sp. nov., Mesoterricola sediminis sp. nov., Geothrix oryzae sp. nov., Geothrix edaphica sp. nov., Geothrix rubra sp. nov., and Geothrix limicola sp. nov., six novel members of Acidobacteriota isolated from soils.</title>
        <authorList>
            <person name="Itoh H."/>
            <person name="Sugisawa Y."/>
            <person name="Mise K."/>
            <person name="Xu Z."/>
            <person name="Kuniyasu M."/>
            <person name="Ushijima N."/>
            <person name="Kawano K."/>
            <person name="Kobayashi E."/>
            <person name="Shiratori Y."/>
            <person name="Masuda Y."/>
            <person name="Senoo K."/>
        </authorList>
    </citation>
    <scope>NUCLEOTIDE SEQUENCE [LARGE SCALE GENOMIC DNA]</scope>
    <source>
        <strain evidence="4 5">Red803</strain>
    </source>
</reference>
<protein>
    <submittedName>
        <fullName evidence="4">Bacteriocin</fullName>
    </submittedName>
</protein>
<comment type="similarity">
    <text evidence="2">Belongs to the encapsulin family. Family 1 subfamily.</text>
</comment>
<comment type="caution">
    <text evidence="4">The sequence shown here is derived from an EMBL/GenBank/DDBJ whole genome shotgun (WGS) entry which is preliminary data.</text>
</comment>
<keyword evidence="3" id="KW-1284">Encapsulin nanocompartment</keyword>
<comment type="subcellular location">
    <subcellularLocation>
        <location evidence="1">Encapsulin nanocompartment</location>
    </subcellularLocation>
</comment>
<sequence length="278" mass="30445">MTDILRRDMAPITDEAWREIERQSSRILKGNLSGRKLVDFCGPHGWQFAAVNLGRLDVGSGETKGGVAWGLHKVLPLLEIRVPFTLGIWELDDVARGAKNPDLHGLTEAARRVAIFEETALYRGFDGAGIQGMLEGPSHPPVPLSPDRGRFTESLERALLAIQEAEIGGPFALVLGTEPYAWLMAGDPGAYPLRKRVEVLFSGGIHWSPALEGGAVLSRRGGDFEMTVGQDLTIGYQRHDTREVELYFTESFTFRVLEPAAAVEVRLQPRSSPDASAS</sequence>
<dbReference type="RefSeq" id="WP_285727190.1">
    <property type="nucleotide sequence ID" value="NZ_BSDD01000005.1"/>
</dbReference>
<dbReference type="NCBIfam" id="NF041155">
    <property type="entry name" value="encap_f1"/>
    <property type="match status" value="1"/>
</dbReference>
<dbReference type="Pfam" id="PF04454">
    <property type="entry name" value="Linocin_M18"/>
    <property type="match status" value="1"/>
</dbReference>
<evidence type="ECO:0000313" key="5">
    <source>
        <dbReference type="Proteomes" id="UP001165089"/>
    </source>
</evidence>
<organism evidence="4 5">
    <name type="scientific">Geothrix rubra</name>
    <dbReference type="NCBI Taxonomy" id="2927977"/>
    <lineage>
        <taxon>Bacteria</taxon>
        <taxon>Pseudomonadati</taxon>
        <taxon>Acidobacteriota</taxon>
        <taxon>Holophagae</taxon>
        <taxon>Holophagales</taxon>
        <taxon>Holophagaceae</taxon>
        <taxon>Geothrix</taxon>
    </lineage>
</organism>